<name>A0A5J4WSV7_9EUKA</name>
<keyword evidence="10" id="KW-0969">Cilium</keyword>
<feature type="domain" description="AAA+ ATPase" evidence="16">
    <location>
        <begin position="1085"/>
        <end position="1230"/>
    </location>
</feature>
<dbReference type="Pfam" id="PF18199">
    <property type="entry name" value="Dynein_C"/>
    <property type="match status" value="1"/>
</dbReference>
<evidence type="ECO:0000256" key="4">
    <source>
        <dbReference type="ARBA" id="ARBA00022701"/>
    </source>
</evidence>
<dbReference type="Pfam" id="PF17857">
    <property type="entry name" value="AAA_lid_1"/>
    <property type="match status" value="1"/>
</dbReference>
<evidence type="ECO:0000256" key="6">
    <source>
        <dbReference type="ARBA" id="ARBA00022741"/>
    </source>
</evidence>
<keyword evidence="3" id="KW-0963">Cytoplasm</keyword>
<dbReference type="Pfam" id="PF17852">
    <property type="entry name" value="Dynein_AAA_lid"/>
    <property type="match status" value="1"/>
</dbReference>
<dbReference type="InterPro" id="IPR024743">
    <property type="entry name" value="Dynein_HC_stalk"/>
</dbReference>
<evidence type="ECO:0000313" key="18">
    <source>
        <dbReference type="Proteomes" id="UP000324800"/>
    </source>
</evidence>
<dbReference type="PANTHER" id="PTHR45703:SF8">
    <property type="entry name" value="DYNEINS HEAVY CHAIN"/>
    <property type="match status" value="1"/>
</dbReference>
<dbReference type="GO" id="GO:0030286">
    <property type="term" value="C:dynein complex"/>
    <property type="evidence" value="ECO:0007669"/>
    <property type="project" value="UniProtKB-KW"/>
</dbReference>
<evidence type="ECO:0000256" key="7">
    <source>
        <dbReference type="ARBA" id="ARBA00022840"/>
    </source>
</evidence>
<dbReference type="FunFam" id="1.20.58.1120:FF:000001">
    <property type="entry name" value="dynein heavy chain 2, axonemal"/>
    <property type="match status" value="1"/>
</dbReference>
<dbReference type="GO" id="GO:0005930">
    <property type="term" value="C:axoneme"/>
    <property type="evidence" value="ECO:0007669"/>
    <property type="project" value="UniProtKB-SubCell"/>
</dbReference>
<dbReference type="Gene3D" id="1.10.472.130">
    <property type="match status" value="1"/>
</dbReference>
<dbReference type="SUPFAM" id="SSF52540">
    <property type="entry name" value="P-loop containing nucleoside triphosphate hydrolases"/>
    <property type="match status" value="4"/>
</dbReference>
<dbReference type="InterPro" id="IPR035706">
    <property type="entry name" value="AAA_9"/>
</dbReference>
<dbReference type="EMBL" id="SNRW01001049">
    <property type="protein sequence ID" value="KAA6398028.1"/>
    <property type="molecule type" value="Genomic_DNA"/>
</dbReference>
<dbReference type="Gene3D" id="1.20.1270.280">
    <property type="match status" value="1"/>
</dbReference>
<dbReference type="InterPro" id="IPR041658">
    <property type="entry name" value="AAA_lid_11"/>
</dbReference>
<dbReference type="Gene3D" id="1.10.8.710">
    <property type="match status" value="1"/>
</dbReference>
<dbReference type="InterPro" id="IPR035699">
    <property type="entry name" value="AAA_6"/>
</dbReference>
<dbReference type="Gene3D" id="3.10.490.20">
    <property type="match status" value="1"/>
</dbReference>
<keyword evidence="13" id="KW-0966">Cell projection</keyword>
<dbReference type="GO" id="GO:0007018">
    <property type="term" value="P:microtubule-based movement"/>
    <property type="evidence" value="ECO:0007669"/>
    <property type="project" value="InterPro"/>
</dbReference>
<dbReference type="Pfam" id="PF12777">
    <property type="entry name" value="MT"/>
    <property type="match status" value="1"/>
</dbReference>
<dbReference type="Gene3D" id="1.20.920.20">
    <property type="match status" value="1"/>
</dbReference>
<dbReference type="Pfam" id="PF03028">
    <property type="entry name" value="Dynein_heavy"/>
    <property type="match status" value="1"/>
</dbReference>
<dbReference type="InterPro" id="IPR013602">
    <property type="entry name" value="Dynein_heavy_linker"/>
</dbReference>
<dbReference type="PANTHER" id="PTHR45703">
    <property type="entry name" value="DYNEIN HEAVY CHAIN"/>
    <property type="match status" value="1"/>
</dbReference>
<dbReference type="InterPro" id="IPR026983">
    <property type="entry name" value="DHC"/>
</dbReference>
<dbReference type="Pfam" id="PF18198">
    <property type="entry name" value="AAA_lid_11"/>
    <property type="match status" value="1"/>
</dbReference>
<dbReference type="Pfam" id="PF08393">
    <property type="entry name" value="DHC_N2"/>
    <property type="match status" value="1"/>
</dbReference>
<dbReference type="InterPro" id="IPR042219">
    <property type="entry name" value="AAA_lid_11_sf"/>
</dbReference>
<dbReference type="InterPro" id="IPR043160">
    <property type="entry name" value="Dynein_C_barrel"/>
</dbReference>
<evidence type="ECO:0000256" key="12">
    <source>
        <dbReference type="ARBA" id="ARBA00023212"/>
    </source>
</evidence>
<protein>
    <submittedName>
        <fullName evidence="17">Putative Dynein beta chain, ciliary</fullName>
    </submittedName>
</protein>
<dbReference type="FunFam" id="3.40.50.300:FF:000219">
    <property type="entry name" value="Dynein axonemal heavy chain 17"/>
    <property type="match status" value="1"/>
</dbReference>
<dbReference type="Gene3D" id="1.20.58.1120">
    <property type="match status" value="1"/>
</dbReference>
<feature type="coiled-coil region" evidence="14">
    <location>
        <begin position="1673"/>
        <end position="1724"/>
    </location>
</feature>
<dbReference type="FunFam" id="1.10.8.710:FF:000002">
    <property type="entry name" value="dynein heavy chain 17, axonemal"/>
    <property type="match status" value="1"/>
</dbReference>
<dbReference type="Gene3D" id="3.40.50.300">
    <property type="entry name" value="P-loop containing nucleotide triphosphate hydrolases"/>
    <property type="match status" value="5"/>
</dbReference>
<dbReference type="InterPro" id="IPR041228">
    <property type="entry name" value="Dynein_C"/>
</dbReference>
<feature type="coiled-coil region" evidence="14">
    <location>
        <begin position="1903"/>
        <end position="1986"/>
    </location>
</feature>
<dbReference type="InterPro" id="IPR003593">
    <property type="entry name" value="AAA+_ATPase"/>
</dbReference>
<dbReference type="Pfam" id="PF12780">
    <property type="entry name" value="AAA_8"/>
    <property type="match status" value="1"/>
</dbReference>
<dbReference type="FunFam" id="1.20.1270.280:FF:000003">
    <property type="entry name" value="Dynein axonemal heavy chain 17"/>
    <property type="match status" value="1"/>
</dbReference>
<dbReference type="FunFam" id="1.10.8.720:FF:000002">
    <property type="entry name" value="Dynein heavy chain 9, axonemal"/>
    <property type="match status" value="1"/>
</dbReference>
<organism evidence="17 18">
    <name type="scientific">Streblomastix strix</name>
    <dbReference type="NCBI Taxonomy" id="222440"/>
    <lineage>
        <taxon>Eukaryota</taxon>
        <taxon>Metamonada</taxon>
        <taxon>Preaxostyla</taxon>
        <taxon>Oxymonadida</taxon>
        <taxon>Streblomastigidae</taxon>
        <taxon>Streblomastix</taxon>
    </lineage>
</organism>
<dbReference type="InterPro" id="IPR041466">
    <property type="entry name" value="Dynein_AAA5_ext"/>
</dbReference>
<dbReference type="InterPro" id="IPR004273">
    <property type="entry name" value="Dynein_heavy_D6_P-loop"/>
</dbReference>
<dbReference type="Pfam" id="PF12775">
    <property type="entry name" value="AAA_7"/>
    <property type="match status" value="1"/>
</dbReference>
<dbReference type="Proteomes" id="UP000324800">
    <property type="component" value="Unassembled WGS sequence"/>
</dbReference>
<reference evidence="17 18" key="1">
    <citation type="submission" date="2019-03" db="EMBL/GenBank/DDBJ databases">
        <title>Single cell metagenomics reveals metabolic interactions within the superorganism composed of flagellate Streblomastix strix and complex community of Bacteroidetes bacteria on its surface.</title>
        <authorList>
            <person name="Treitli S.C."/>
            <person name="Kolisko M."/>
            <person name="Husnik F."/>
            <person name="Keeling P."/>
            <person name="Hampl V."/>
        </authorList>
    </citation>
    <scope>NUCLEOTIDE SEQUENCE [LARGE SCALE GENOMIC DNA]</scope>
    <source>
        <strain evidence="17">ST1C</strain>
    </source>
</reference>
<dbReference type="OrthoDB" id="10251809at2759"/>
<gene>
    <name evidence="17" type="ORF">EZS28_006447</name>
</gene>
<sequence>MVDLQLYKVAEDVNDIVEKAGKELVIEKFLKDIDKIWGEMEIVFATHNRTGNKILGNMEDLINQLEEHQVQVANNMAQKHVANFLAPLTEWQTKLSVMDQVITIWNEVQTTWSNLENIFVGSADIRSQLPVDSERFDVINRDWTQLMNDSVEIPNAVKCCNREGLYKQLQRLQDMLSLCEKSLQIYLETKRRAFPRFYFLSSADLLNILSEGANPHAIMQHMPKLFDNMKKLNFAPKEEGDEEEPPQPPPKKEGDDDEDTGPKERLSNLAIGMVSKEGEEVSWPDGVECGGTVEVWLNKVVDGMRAALRHHLGEGVSSYEEHPRDQFIFSVCAQVALVTGSIFWNTEVVMAFESLEEGNENALKDYNRKQQQQLNVLVQKTQQKLTSLDRQKLMTVVTIDVHARDVVEGLVREKIENAGQFAWVSQLRVTWDEDAKQCLCYICDAKFHYSYEYLGNTARLVITPLTDRCYITLTQALHLVMGGAPAGPAGTGKTETVKDLGRALAVMMYVFNCSEQMDYQSLGNIFKGLASSGAWGCFDEFNRISVEVLSVVASQVKCILDAIRAKKSIFDFLNEEIRLIPTCGMYITMNPGYAGRTELPENLKALFRPVSMVVPDFLLICEIMLMAEGFLDAKELAKKFTTLYSLNKELLSKQDHYDWGLRAIKSVLVVAGSLKRADPDFPEETILMRALRDFNLPKIITEDVEVFMGLIGDLFPKTSVPRKVNRQLESSIRKVTQQSKLIADETFILKVVQLQELLDVRHSVFIIGPPGSSKTQVWRMLAKARDLQGAKCMTPDINPKAVSNHELFGFQTPATREWHDGLLSSIMRTLAEIPNTEPKWIILDGDIDPMWIESMNTVMDDNKIMTLASNERIPLHPWMRLIFEIGHIKYGSPATVSRAGILFINETDVGWNPFVQCWIERRESTSLRNTLVVLFDQYVGPSLNYIRKNFKHIVPTFDFSMVQTLCYILEILLTPKVSALDKEILETYFVWACVWAFGSALLVDQVRDCRVEFSKWWRVEWKHIKFPDGGTVFDYYIDEDGYKFVPWTQIVPEYNHEPEKPIPQVLVQTPETTRVMYWMDLFLKRGRPLMLVGGAGCGKTMLIKDRLAALPQDQYMSQTMNFNFQTSSHDLQFILEQPLIKIGRRFGPPNNKKLIFFIDDLNMPEVDLYGTQAPQTLMRMHIDYSHWYDRAKMFLKEILSCQYICSMNPTTGSFTIDPRLQRHFVVLGVNFPEMDNVRKICTSLLEGHFSQQFSTGMVRIIPRIVTSILDLQKKVSLTFLPTAIKFHYQFNLRELANVMGGLQEAGTDQVKSPLSLVRMWRHESMRVYMDRLVTLEERNQFQTILDQITDTNLGDIDDREKRNATPLVWSPFSGGIGVRQYGEITGGLDALRKILEESLEQYNDANAAMDLVLFEDAMYHVARVSRIIDRPNGNALLVGVGGSGKQSLARLAAFTASFDVFQITISSTYGITELKDDLKQLFFKTGLKDQQTVWMFTDTQIVDERFLIYINDILSSGWIADLFAPEDKDNIINGVTTACKSTGVQPTRDNCLNYFIGRVRTNLHVVLCFSPVGDLFRQRARKFPALLTCTSIDWFHPWPKDALLSVARRFLAETELGTDEVRTAVCDFMAYTNETVNAVSEAFLASERRYNYTTPKSFLELINLYKNLLDNKRSDIEKKIERFENGLVKLEDTTKQVAELQQRLEREKKVVEQKQKDADELLERVGKETIIVESEQAIASEEERKANIIARDVMQQEADCKKDLARAEPAIIEAEAALNTLNKPNLTELKSLASPPPDVMDVGSATVILMSPPSGVIKDVSWNSVKKFMGQVDRFLDQLINFDKDHIPPANLKAVDPYIHKESFNGETIAKKSVAAAGICKWVINIVKYYYIYCEVQPKREKLAEAQQTLSDARTKLADVQAKVDKLNKKLQGLKDEFEAATAEKNRVIAQAEETQKKLELAHRLVNGLSSEAVRWKEEVDEYRAQEATLIGDVLLASAFISYVGPFTKKYRLELMNDKWNPFLHEHKIPLSEELDVLSLLTDDAQIAQWNNEGLPTDRLSIENAVIVTSCERWPLLIDPQLQGIVWIRNKFGDELVTTRLGVPRYLDKLELSIQNGGILLFENIGETIEAVIDPVIGRNVIRKGKQLRIKIGDKTIDYDKKFKLLLQTKLSNPHYRPEIQAQTTIINFTVTEEGLEDQLLALVVKREKPELEKMKADLMTQQNEFKIKLKELEDSLLANLTNAKGDILSNVELIEGLEITKKTVNEIKEKVKLAKETEANLNQTREAYRPVANRAALIYFLINDLWKIDHMYQFSLKAFIIVFYKAMSVAPESEDIAERVVSLVESVTYTIFCYVNRALFVKHKLIFITQLCIRIARRTGLVDPDQLDYLLRGRKIYGQTSPIDWLTEQNWAAVWALKEVEGFKGLPSDIEGSQKRWKEWCDHESPEQEKLPQEWKSKTTFEKMCVIRALRSDRMTYAIQGWIEEVMGKKYVDSVPYRIETAFEETSPQALLFFILSPGIDPVKDVEGLGRKLGYTSYNGKFKLVSMGQGQEPVAEEYIDKAAREGSWVMLENLHLMSKWLQVCEKKLEVFAESAQATSRVFLSAEPSSDPIRKIPQGILQNAIKVTNEPPLGLKANIRRAFACFDQDYLEICTKANEFKSILFALCFFHGAILERKKFGPQGWNISYPFNLGDLTISANVLYNYLENNQKIPWVDLRYMFGEIMYGGHISDDWDRKLCRTYLEVLMREDLFNGMELGPGFPAPPPGTYDEYTAYIEESMPPESPYLFGLHPNAEIGFLTEQADSLFMTIMSLQPRDAAGEGGMTVEEKVSKFIEELLGSLPDLFDMPELYGRVQERTPYVSVCLQECDRMNILQSVIRATLKELALGLKGDLSMSPAMEQLENSIFMDTVPDPWSAKAYPSLKSLPAWIANLQERIKQLQEWSLDLNLPKAVWLPGLFNPQSFLTAVMQTTSRKNQWPLDKMCLQTDITRKTLDDLASAPREGAYIYGLFLEGARLDTKTGYLAESLLKELRPSVPIIFVRAIPLEKRETKDIYHCPVYKTRRRGPTFVWEFTLKTKKQESTWVLGGVALLLDAD</sequence>
<dbReference type="Gene3D" id="1.10.287.2620">
    <property type="match status" value="1"/>
</dbReference>
<dbReference type="Pfam" id="PF12781">
    <property type="entry name" value="AAA_9"/>
    <property type="match status" value="1"/>
</dbReference>
<dbReference type="InterPro" id="IPR027417">
    <property type="entry name" value="P-loop_NTPase"/>
</dbReference>
<dbReference type="GO" id="GO:0008569">
    <property type="term" value="F:minus-end-directed microtubule motor activity"/>
    <property type="evidence" value="ECO:0007669"/>
    <property type="project" value="InterPro"/>
</dbReference>
<proteinExistence type="inferred from homology"/>
<keyword evidence="4" id="KW-0493">Microtubule</keyword>
<evidence type="ECO:0000313" key="17">
    <source>
        <dbReference type="EMBL" id="KAA6398028.1"/>
    </source>
</evidence>
<dbReference type="InterPro" id="IPR024317">
    <property type="entry name" value="Dynein_heavy_chain_D4_dom"/>
</dbReference>
<evidence type="ECO:0000256" key="3">
    <source>
        <dbReference type="ARBA" id="ARBA00022490"/>
    </source>
</evidence>
<comment type="caution">
    <text evidence="17">The sequence shown here is derived from an EMBL/GenBank/DDBJ whole genome shotgun (WGS) entry which is preliminary data.</text>
</comment>
<keyword evidence="11" id="KW-0505">Motor protein</keyword>
<dbReference type="Gene3D" id="6.10.140.1060">
    <property type="match status" value="1"/>
</dbReference>
<evidence type="ECO:0000256" key="8">
    <source>
        <dbReference type="ARBA" id="ARBA00023017"/>
    </source>
</evidence>
<accession>A0A5J4WSV7</accession>
<dbReference type="FunFam" id="3.40.50.300:FF:000049">
    <property type="entry name" value="Dynein, axonemal, heavy chain 5"/>
    <property type="match status" value="1"/>
</dbReference>
<dbReference type="FunFam" id="1.10.8.1220:FF:000001">
    <property type="entry name" value="Dynein axonemal heavy chain 5"/>
    <property type="match status" value="1"/>
</dbReference>
<keyword evidence="7" id="KW-0067">ATP-binding</keyword>
<dbReference type="FunFam" id="3.40.50.300:FF:002141">
    <property type="entry name" value="Dynein heavy chain"/>
    <property type="match status" value="1"/>
</dbReference>
<keyword evidence="9 14" id="KW-0175">Coiled coil</keyword>
<dbReference type="FunFam" id="1.20.920.20:FF:000003">
    <property type="entry name" value="Dynein axonemal heavy chain 17"/>
    <property type="match status" value="1"/>
</dbReference>
<evidence type="ECO:0000256" key="5">
    <source>
        <dbReference type="ARBA" id="ARBA00022737"/>
    </source>
</evidence>
<feature type="compositionally biased region" description="Basic and acidic residues" evidence="15">
    <location>
        <begin position="250"/>
        <end position="264"/>
    </location>
</feature>
<evidence type="ECO:0000256" key="1">
    <source>
        <dbReference type="ARBA" id="ARBA00004430"/>
    </source>
</evidence>
<evidence type="ECO:0000259" key="16">
    <source>
        <dbReference type="SMART" id="SM00382"/>
    </source>
</evidence>
<dbReference type="Gene3D" id="1.20.920.30">
    <property type="match status" value="1"/>
</dbReference>
<dbReference type="Gene3D" id="1.20.140.100">
    <property type="entry name" value="Dynein heavy chain, N-terminal domain 2"/>
    <property type="match status" value="1"/>
</dbReference>
<dbReference type="Gene3D" id="1.10.8.720">
    <property type="entry name" value="Region D6 of dynein motor"/>
    <property type="match status" value="1"/>
</dbReference>
<evidence type="ECO:0000256" key="14">
    <source>
        <dbReference type="SAM" id="Coils"/>
    </source>
</evidence>
<dbReference type="InterPro" id="IPR042222">
    <property type="entry name" value="Dynein_2_N"/>
</dbReference>
<dbReference type="Gene3D" id="1.10.8.1220">
    <property type="match status" value="1"/>
</dbReference>
<dbReference type="GO" id="GO:0005524">
    <property type="term" value="F:ATP binding"/>
    <property type="evidence" value="ECO:0007669"/>
    <property type="project" value="UniProtKB-KW"/>
</dbReference>
<dbReference type="GO" id="GO:0045505">
    <property type="term" value="F:dynein intermediate chain binding"/>
    <property type="evidence" value="ECO:0007669"/>
    <property type="project" value="InterPro"/>
</dbReference>
<dbReference type="SMART" id="SM00382">
    <property type="entry name" value="AAA"/>
    <property type="match status" value="2"/>
</dbReference>
<dbReference type="GO" id="GO:0005874">
    <property type="term" value="C:microtubule"/>
    <property type="evidence" value="ECO:0007669"/>
    <property type="project" value="UniProtKB-KW"/>
</dbReference>
<comment type="subcellular location">
    <subcellularLocation>
        <location evidence="1">Cytoplasm</location>
        <location evidence="1">Cytoskeleton</location>
        <location evidence="1">Cilium axoneme</location>
    </subcellularLocation>
</comment>
<comment type="similarity">
    <text evidence="2">Belongs to the dynein heavy chain family.</text>
</comment>
<dbReference type="FunFam" id="3.10.490.20:FF:000002">
    <property type="entry name" value="Dynein axonemal heavy chain 17"/>
    <property type="match status" value="1"/>
</dbReference>
<evidence type="ECO:0000256" key="13">
    <source>
        <dbReference type="ARBA" id="ARBA00023273"/>
    </source>
</evidence>
<evidence type="ECO:0000256" key="11">
    <source>
        <dbReference type="ARBA" id="ARBA00023175"/>
    </source>
</evidence>
<feature type="region of interest" description="Disordered" evidence="15">
    <location>
        <begin position="237"/>
        <end position="264"/>
    </location>
</feature>
<keyword evidence="12" id="KW-0206">Cytoskeleton</keyword>
<keyword evidence="5" id="KW-0677">Repeat</keyword>
<evidence type="ECO:0000256" key="9">
    <source>
        <dbReference type="ARBA" id="ARBA00023054"/>
    </source>
</evidence>
<feature type="domain" description="AAA+ ATPase" evidence="16">
    <location>
        <begin position="482"/>
        <end position="576"/>
    </location>
</feature>
<keyword evidence="6" id="KW-0547">Nucleotide-binding</keyword>
<keyword evidence="8" id="KW-0243">Dynein</keyword>
<evidence type="ECO:0000256" key="15">
    <source>
        <dbReference type="SAM" id="MobiDB-lite"/>
    </source>
</evidence>
<dbReference type="InterPro" id="IPR042228">
    <property type="entry name" value="Dynein_linker_3"/>
</dbReference>
<dbReference type="InterPro" id="IPR043157">
    <property type="entry name" value="Dynein_AAA1S"/>
</dbReference>
<dbReference type="FunFam" id="1.20.140.100:FF:000001">
    <property type="entry name" value="dynein heavy chain 17, axonemal"/>
    <property type="match status" value="1"/>
</dbReference>
<dbReference type="Gene3D" id="3.20.180.20">
    <property type="entry name" value="Dynein heavy chain, N-terminal domain 2"/>
    <property type="match status" value="1"/>
</dbReference>
<dbReference type="InterPro" id="IPR041589">
    <property type="entry name" value="DNAH3_AAA_lid_1"/>
</dbReference>
<dbReference type="GO" id="GO:0051959">
    <property type="term" value="F:dynein light intermediate chain binding"/>
    <property type="evidence" value="ECO:0007669"/>
    <property type="project" value="InterPro"/>
</dbReference>
<evidence type="ECO:0000256" key="2">
    <source>
        <dbReference type="ARBA" id="ARBA00008887"/>
    </source>
</evidence>
<dbReference type="Pfam" id="PF12774">
    <property type="entry name" value="AAA_6"/>
    <property type="match status" value="1"/>
</dbReference>
<feature type="coiled-coil region" evidence="14">
    <location>
        <begin position="2216"/>
        <end position="2288"/>
    </location>
</feature>
<evidence type="ECO:0000256" key="10">
    <source>
        <dbReference type="ARBA" id="ARBA00023069"/>
    </source>
</evidence>